<keyword evidence="2" id="KW-1185">Reference proteome</keyword>
<sequence>MDLFIWARLEFTTLNQKLENVLLINGIPKIIDFGLIRDLTGRSGYREMGYTRKGSKFRSSAALFAATPGFAYQAQITIGDGYKVHNLFYFLFCDWKTSWNLLYKAIDEKEKKEIDKIVEKCNATSIHKLKEFIQRPIISEITSIISIPSSSSHFCLDDANLTKSVKVSSLKQNVTKCVNQDLKNVTKNVLDQKSSNLCVPISVATLLRFAIKNDLGFEDEYDEYSAENILSTLILIVYPRSMAGLNLNPKKEETEFQFNEIELLLERLCKKTYFMETGWNIIRQLAHKEGMATEKIDLQIRKR</sequence>
<evidence type="ECO:0000313" key="1">
    <source>
        <dbReference type="EMBL" id="CBY12552.1"/>
    </source>
</evidence>
<dbReference type="OrthoDB" id="10648299at2759"/>
<dbReference type="AlphaFoldDB" id="E4XS04"/>
<protein>
    <recommendedName>
        <fullName evidence="3">Protein kinase domain-containing protein</fullName>
    </recommendedName>
</protein>
<dbReference type="EMBL" id="FN653127">
    <property type="protein sequence ID" value="CBY12552.1"/>
    <property type="molecule type" value="Genomic_DNA"/>
</dbReference>
<gene>
    <name evidence="1" type="ORF">GSOID_T00001951001</name>
</gene>
<reference evidence="1" key="1">
    <citation type="journal article" date="2010" name="Science">
        <title>Plasticity of animal genome architecture unmasked by rapid evolution of a pelagic tunicate.</title>
        <authorList>
            <person name="Denoeud F."/>
            <person name="Henriet S."/>
            <person name="Mungpakdee S."/>
            <person name="Aury J.M."/>
            <person name="Da Silva C."/>
            <person name="Brinkmann H."/>
            <person name="Mikhaleva J."/>
            <person name="Olsen L.C."/>
            <person name="Jubin C."/>
            <person name="Canestro C."/>
            <person name="Bouquet J.M."/>
            <person name="Danks G."/>
            <person name="Poulain J."/>
            <person name="Campsteijn C."/>
            <person name="Adamski M."/>
            <person name="Cross I."/>
            <person name="Yadetie F."/>
            <person name="Muffato M."/>
            <person name="Louis A."/>
            <person name="Butcher S."/>
            <person name="Tsagkogeorga G."/>
            <person name="Konrad A."/>
            <person name="Singh S."/>
            <person name="Jensen M.F."/>
            <person name="Cong E.H."/>
            <person name="Eikeseth-Otteraa H."/>
            <person name="Noel B."/>
            <person name="Anthouard V."/>
            <person name="Porcel B.M."/>
            <person name="Kachouri-Lafond R."/>
            <person name="Nishino A."/>
            <person name="Ugolini M."/>
            <person name="Chourrout P."/>
            <person name="Nishida H."/>
            <person name="Aasland R."/>
            <person name="Huzurbazar S."/>
            <person name="Westhof E."/>
            <person name="Delsuc F."/>
            <person name="Lehrach H."/>
            <person name="Reinhardt R."/>
            <person name="Weissenbach J."/>
            <person name="Roy S.W."/>
            <person name="Artiguenave F."/>
            <person name="Postlethwait J.H."/>
            <person name="Manak J.R."/>
            <person name="Thompson E.M."/>
            <person name="Jaillon O."/>
            <person name="Du Pasquier L."/>
            <person name="Boudinot P."/>
            <person name="Liberles D.A."/>
            <person name="Volff J.N."/>
            <person name="Philippe H."/>
            <person name="Lenhard B."/>
            <person name="Roest Crollius H."/>
            <person name="Wincker P."/>
            <person name="Chourrout D."/>
        </authorList>
    </citation>
    <scope>NUCLEOTIDE SEQUENCE [LARGE SCALE GENOMIC DNA]</scope>
</reference>
<proteinExistence type="predicted"/>
<organism evidence="1">
    <name type="scientific">Oikopleura dioica</name>
    <name type="common">Tunicate</name>
    <dbReference type="NCBI Taxonomy" id="34765"/>
    <lineage>
        <taxon>Eukaryota</taxon>
        <taxon>Metazoa</taxon>
        <taxon>Chordata</taxon>
        <taxon>Tunicata</taxon>
        <taxon>Appendicularia</taxon>
        <taxon>Copelata</taxon>
        <taxon>Oikopleuridae</taxon>
        <taxon>Oikopleura</taxon>
    </lineage>
</organism>
<name>E4XS04_OIKDI</name>
<dbReference type="Proteomes" id="UP000001307">
    <property type="component" value="Unassembled WGS sequence"/>
</dbReference>
<evidence type="ECO:0000313" key="2">
    <source>
        <dbReference type="Proteomes" id="UP000001307"/>
    </source>
</evidence>
<dbReference type="InParanoid" id="E4XS04"/>
<evidence type="ECO:0008006" key="3">
    <source>
        <dbReference type="Google" id="ProtNLM"/>
    </source>
</evidence>
<accession>E4XS04</accession>